<dbReference type="GO" id="GO:0030162">
    <property type="term" value="P:regulation of proteolysis"/>
    <property type="evidence" value="ECO:0007669"/>
    <property type="project" value="TreeGrafter"/>
</dbReference>
<dbReference type="OrthoDB" id="2506647at2759"/>
<organism evidence="2 3">
    <name type="scientific">Marssonina brunnea f. sp. multigermtubi (strain MB_m1)</name>
    <name type="common">Marssonina leaf spot fungus</name>
    <dbReference type="NCBI Taxonomy" id="1072389"/>
    <lineage>
        <taxon>Eukaryota</taxon>
        <taxon>Fungi</taxon>
        <taxon>Dikarya</taxon>
        <taxon>Ascomycota</taxon>
        <taxon>Pezizomycotina</taxon>
        <taxon>Leotiomycetes</taxon>
        <taxon>Helotiales</taxon>
        <taxon>Drepanopezizaceae</taxon>
        <taxon>Drepanopeziza</taxon>
    </lineage>
</organism>
<dbReference type="Proteomes" id="UP000006753">
    <property type="component" value="Unassembled WGS sequence"/>
</dbReference>
<dbReference type="CDD" id="cd00866">
    <property type="entry name" value="PEBP_euk"/>
    <property type="match status" value="1"/>
</dbReference>
<proteinExistence type="predicted"/>
<dbReference type="HOGENOM" id="CLU_043994_3_1_1"/>
<dbReference type="InterPro" id="IPR036610">
    <property type="entry name" value="PEBP-like_sf"/>
</dbReference>
<dbReference type="SUPFAM" id="SSF49777">
    <property type="entry name" value="PEBP-like"/>
    <property type="match status" value="1"/>
</dbReference>
<dbReference type="InterPro" id="IPR008914">
    <property type="entry name" value="PEBP"/>
</dbReference>
<keyword evidence="3" id="KW-1185">Reference proteome</keyword>
<dbReference type="Pfam" id="PF01161">
    <property type="entry name" value="PBP"/>
    <property type="match status" value="1"/>
</dbReference>
<accession>K1WXB9</accession>
<dbReference type="Gene3D" id="3.90.280.10">
    <property type="entry name" value="PEBP-like"/>
    <property type="match status" value="1"/>
</dbReference>
<dbReference type="InterPro" id="IPR035810">
    <property type="entry name" value="PEBP_euk"/>
</dbReference>
<dbReference type="GO" id="GO:0046578">
    <property type="term" value="P:regulation of Ras protein signal transduction"/>
    <property type="evidence" value="ECO:0007669"/>
    <property type="project" value="TreeGrafter"/>
</dbReference>
<dbReference type="KEGG" id="mbe:MBM_04719"/>
<dbReference type="GeneID" id="18760654"/>
<evidence type="ECO:0000313" key="2">
    <source>
        <dbReference type="EMBL" id="EKD17142.1"/>
    </source>
</evidence>
<name>K1WXB9_MARBU</name>
<dbReference type="RefSeq" id="XP_007292608.1">
    <property type="nucleotide sequence ID" value="XM_007292546.1"/>
</dbReference>
<dbReference type="PANTHER" id="PTHR11362:SF85">
    <property type="entry name" value="INHIBITOR (TFS1), PUTATIVE (AFU_ORTHOLOGUE AFUA_4G08120)-RELATED"/>
    <property type="match status" value="1"/>
</dbReference>
<dbReference type="GO" id="GO:0005543">
    <property type="term" value="F:phospholipid binding"/>
    <property type="evidence" value="ECO:0007669"/>
    <property type="project" value="TreeGrafter"/>
</dbReference>
<dbReference type="AlphaFoldDB" id="K1WXB9"/>
<dbReference type="PANTHER" id="PTHR11362">
    <property type="entry name" value="PHOSPHATIDYLETHANOLAMINE-BINDING PROTEIN"/>
    <property type="match status" value="1"/>
</dbReference>
<dbReference type="GO" id="GO:0030414">
    <property type="term" value="F:peptidase inhibitor activity"/>
    <property type="evidence" value="ECO:0007669"/>
    <property type="project" value="TreeGrafter"/>
</dbReference>
<dbReference type="eggNOG" id="KOG3346">
    <property type="taxonomic scope" value="Eukaryota"/>
</dbReference>
<feature type="region of interest" description="Disordered" evidence="1">
    <location>
        <begin position="83"/>
        <end position="105"/>
    </location>
</feature>
<reference evidence="2 3" key="1">
    <citation type="journal article" date="2012" name="BMC Genomics">
        <title>Sequencing the genome of Marssonina brunnea reveals fungus-poplar co-evolution.</title>
        <authorList>
            <person name="Zhu S."/>
            <person name="Cao Y.-Z."/>
            <person name="Jiang C."/>
            <person name="Tan B.-Y."/>
            <person name="Wang Z."/>
            <person name="Feng S."/>
            <person name="Zhang L."/>
            <person name="Su X.-H."/>
            <person name="Brejova B."/>
            <person name="Vinar T."/>
            <person name="Xu M."/>
            <person name="Wang M.-X."/>
            <person name="Zhang S.-G."/>
            <person name="Huang M.-R."/>
            <person name="Wu R."/>
            <person name="Zhou Y."/>
        </authorList>
    </citation>
    <scope>NUCLEOTIDE SEQUENCE [LARGE SCALE GENOMIC DNA]</scope>
    <source>
        <strain evidence="2 3">MB_m1</strain>
    </source>
</reference>
<sequence>MALDASFQNLLASLAAANLAPGSTALIPKDFTPSVHLNLTYGHQKVSLGNVLRTSETTTAPIVTFDSEVYCCVVVWLCGPPHPPRPSPKPPSQSQHQNECKSDSSLTRLHMSVRKKADGTSYTLLLVDPDAPTPEDPKFAYWRHWIVTGLTGSTSQDAALAATAYLGPGPKDATASPHRYLFLLFREPAGFKFARGEVGGDAFVERRSFDAAGWAAGRGLVLVGVEWFSGVGDL</sequence>
<dbReference type="InParanoid" id="K1WXB9"/>
<evidence type="ECO:0000256" key="1">
    <source>
        <dbReference type="SAM" id="MobiDB-lite"/>
    </source>
</evidence>
<protein>
    <submittedName>
        <fullName evidence="2">Phosphatidylethanolamine-binding protein</fullName>
    </submittedName>
</protein>
<dbReference type="EMBL" id="JH921437">
    <property type="protein sequence ID" value="EKD17142.1"/>
    <property type="molecule type" value="Genomic_DNA"/>
</dbReference>
<evidence type="ECO:0000313" key="3">
    <source>
        <dbReference type="Proteomes" id="UP000006753"/>
    </source>
</evidence>
<dbReference type="STRING" id="1072389.K1WXB9"/>
<gene>
    <name evidence="2" type="ORF">MBM_04719</name>
</gene>